<dbReference type="RefSeq" id="XP_018142619.1">
    <property type="nucleotide sequence ID" value="XM_018285461.1"/>
</dbReference>
<dbReference type="STRING" id="1380566.A0A179FI48"/>
<evidence type="ECO:0000313" key="2">
    <source>
        <dbReference type="EMBL" id="OAQ65305.1"/>
    </source>
</evidence>
<dbReference type="Pfam" id="PF10199">
    <property type="entry name" value="Adaptin_binding"/>
    <property type="match status" value="1"/>
</dbReference>
<organism evidence="2 3">
    <name type="scientific">Pochonia chlamydosporia 170</name>
    <dbReference type="NCBI Taxonomy" id="1380566"/>
    <lineage>
        <taxon>Eukaryota</taxon>
        <taxon>Fungi</taxon>
        <taxon>Dikarya</taxon>
        <taxon>Ascomycota</taxon>
        <taxon>Pezizomycotina</taxon>
        <taxon>Sordariomycetes</taxon>
        <taxon>Hypocreomycetidae</taxon>
        <taxon>Hypocreales</taxon>
        <taxon>Clavicipitaceae</taxon>
        <taxon>Pochonia</taxon>
    </lineage>
</organism>
<protein>
    <submittedName>
        <fullName evidence="2">Alpha and gamma adaptin binding protein p34</fullName>
    </submittedName>
</protein>
<dbReference type="PANTHER" id="PTHR28043">
    <property type="entry name" value="INCREASED RECOMBINATION CENTERS PROTEIN 6"/>
    <property type="match status" value="1"/>
</dbReference>
<dbReference type="InterPro" id="IPR034627">
    <property type="entry name" value="Irc6"/>
</dbReference>
<feature type="region of interest" description="Disordered" evidence="1">
    <location>
        <begin position="163"/>
        <end position="196"/>
    </location>
</feature>
<sequence>MEVSNPRRILAVNLTGSSPSSSPSLAGSTHNLPLKTQYYTATVPIWLDLIASPSEWSASFLSDEAGEVLAVLGGLILIFALPESSDVEKARDLISHVGQVVNEGLGGWEWDGVRLAVGVGESDADEWDELCAEAGLEFVQLGGRQVTLNEFEKTGIPRVKEALESNDWAQEPSDADDFNPVSDDETEHLDPENLDFGYDRADFEGLKKAIWEARPKDHAEPAEGPASKENAGHEGGGDELDDDEVVKVERMMRKLQAVREAGEGLPEAQRKRMAARAVEEVMKQL</sequence>
<accession>A0A179FI48</accession>
<dbReference type="Gene3D" id="3.40.50.11960">
    <property type="match status" value="1"/>
</dbReference>
<dbReference type="AlphaFoldDB" id="A0A179FI48"/>
<reference evidence="2 3" key="1">
    <citation type="journal article" date="2016" name="PLoS Pathog.">
        <title>Biosynthesis of antibiotic leucinostatins in bio-control fungus Purpureocillium lilacinum and their inhibition on phytophthora revealed by genome mining.</title>
        <authorList>
            <person name="Wang G."/>
            <person name="Liu Z."/>
            <person name="Lin R."/>
            <person name="Li E."/>
            <person name="Mao Z."/>
            <person name="Ling J."/>
            <person name="Yang Y."/>
            <person name="Yin W.B."/>
            <person name="Xie B."/>
        </authorList>
    </citation>
    <scope>NUCLEOTIDE SEQUENCE [LARGE SCALE GENOMIC DNA]</scope>
    <source>
        <strain evidence="2">170</strain>
    </source>
</reference>
<feature type="compositionally biased region" description="Acidic residues" evidence="1">
    <location>
        <begin position="173"/>
        <end position="187"/>
    </location>
</feature>
<keyword evidence="3" id="KW-1185">Reference proteome</keyword>
<dbReference type="OrthoDB" id="10261384at2759"/>
<dbReference type="Proteomes" id="UP000078397">
    <property type="component" value="Unassembled WGS sequence"/>
</dbReference>
<dbReference type="GO" id="GO:0016192">
    <property type="term" value="P:vesicle-mediated transport"/>
    <property type="evidence" value="ECO:0007669"/>
    <property type="project" value="InterPro"/>
</dbReference>
<proteinExistence type="predicted"/>
<dbReference type="GeneID" id="28849455"/>
<evidence type="ECO:0000313" key="3">
    <source>
        <dbReference type="Proteomes" id="UP000078397"/>
    </source>
</evidence>
<name>A0A179FI48_METCM</name>
<dbReference type="GO" id="GO:0030674">
    <property type="term" value="F:protein-macromolecule adaptor activity"/>
    <property type="evidence" value="ECO:0007669"/>
    <property type="project" value="TreeGrafter"/>
</dbReference>
<dbReference type="KEGG" id="pchm:VFPPC_06427"/>
<gene>
    <name evidence="2" type="ORF">VFPPC_06427</name>
</gene>
<comment type="caution">
    <text evidence="2">The sequence shown here is derived from an EMBL/GenBank/DDBJ whole genome shotgun (WGS) entry which is preliminary data.</text>
</comment>
<evidence type="ECO:0000256" key="1">
    <source>
        <dbReference type="SAM" id="MobiDB-lite"/>
    </source>
</evidence>
<feature type="region of interest" description="Disordered" evidence="1">
    <location>
        <begin position="216"/>
        <end position="245"/>
    </location>
</feature>
<dbReference type="EMBL" id="LSBJ02000005">
    <property type="protein sequence ID" value="OAQ65305.1"/>
    <property type="molecule type" value="Genomic_DNA"/>
</dbReference>
<dbReference type="PANTHER" id="PTHR28043:SF1">
    <property type="entry name" value="INCREASED RECOMBINATION CENTERS PROTEIN 6"/>
    <property type="match status" value="1"/>
</dbReference>